<evidence type="ECO:0000256" key="6">
    <source>
        <dbReference type="ARBA" id="ARBA00022777"/>
    </source>
</evidence>
<keyword evidence="6" id="KW-0418">Kinase</keyword>
<comment type="caution">
    <text evidence="9">The sequence shown here is derived from an EMBL/GenBank/DDBJ whole genome shotgun (WGS) entry which is preliminary data.</text>
</comment>
<evidence type="ECO:0000313" key="9">
    <source>
        <dbReference type="EMBL" id="MBM7471355.1"/>
    </source>
</evidence>
<dbReference type="SUPFAM" id="SSF52794">
    <property type="entry name" value="PTS system IIB component-like"/>
    <property type="match status" value="1"/>
</dbReference>
<evidence type="ECO:0000259" key="8">
    <source>
        <dbReference type="PROSITE" id="PS51100"/>
    </source>
</evidence>
<gene>
    <name evidence="9" type="ORF">JOE66_000989</name>
</gene>
<organism evidence="9 10">
    <name type="scientific">Subtercola frigoramans</name>
    <dbReference type="NCBI Taxonomy" id="120298"/>
    <lineage>
        <taxon>Bacteria</taxon>
        <taxon>Bacillati</taxon>
        <taxon>Actinomycetota</taxon>
        <taxon>Actinomycetes</taxon>
        <taxon>Micrococcales</taxon>
        <taxon>Microbacteriaceae</taxon>
        <taxon>Subtercola</taxon>
    </lineage>
</organism>
<proteinExistence type="predicted"/>
<keyword evidence="10" id="KW-1185">Reference proteome</keyword>
<accession>A0ABS2L2P2</accession>
<dbReference type="PANTHER" id="PTHR34581">
    <property type="entry name" value="PTS SYSTEM N,N'-DIACETYLCHITOBIOSE-SPECIFIC EIIB COMPONENT"/>
    <property type="match status" value="1"/>
</dbReference>
<evidence type="ECO:0000256" key="2">
    <source>
        <dbReference type="ARBA" id="ARBA00022553"/>
    </source>
</evidence>
<dbReference type="Proteomes" id="UP000776164">
    <property type="component" value="Unassembled WGS sequence"/>
</dbReference>
<dbReference type="InterPro" id="IPR013012">
    <property type="entry name" value="PTS_EIIB_3"/>
</dbReference>
<evidence type="ECO:0000256" key="3">
    <source>
        <dbReference type="ARBA" id="ARBA00022597"/>
    </source>
</evidence>
<evidence type="ECO:0000256" key="4">
    <source>
        <dbReference type="ARBA" id="ARBA00022679"/>
    </source>
</evidence>
<keyword evidence="3" id="KW-0762">Sugar transport</keyword>
<sequence length="110" mass="11393">MKRILVVCGAGASSTFLVHRMRKVAAMRGLELIITATSQSEMAQAIADCDALLVGPHLAPEFAVLAASARSEGVPSALLPSTVFSAGGDDEALTLALTLFDHPQTESVLS</sequence>
<evidence type="ECO:0000256" key="1">
    <source>
        <dbReference type="ARBA" id="ARBA00022448"/>
    </source>
</evidence>
<dbReference type="RefSeq" id="WP_205107278.1">
    <property type="nucleotide sequence ID" value="NZ_BAAAHT010000013.1"/>
</dbReference>
<evidence type="ECO:0000256" key="7">
    <source>
        <dbReference type="PROSITE-ProRule" id="PRU00423"/>
    </source>
</evidence>
<dbReference type="Gene3D" id="3.40.50.2300">
    <property type="match status" value="1"/>
</dbReference>
<keyword evidence="5" id="KW-0598">Phosphotransferase system</keyword>
<dbReference type="InterPro" id="IPR051819">
    <property type="entry name" value="PTS_sugar-specific_EIIB"/>
</dbReference>
<evidence type="ECO:0000256" key="5">
    <source>
        <dbReference type="ARBA" id="ARBA00022683"/>
    </source>
</evidence>
<dbReference type="InterPro" id="IPR003501">
    <property type="entry name" value="PTS_EIIB_2/3"/>
</dbReference>
<dbReference type="PANTHER" id="PTHR34581:SF2">
    <property type="entry name" value="PTS SYSTEM N,N'-DIACETYLCHITOBIOSE-SPECIFIC EIIB COMPONENT"/>
    <property type="match status" value="1"/>
</dbReference>
<keyword evidence="1" id="KW-0813">Transport</keyword>
<dbReference type="Pfam" id="PF02302">
    <property type="entry name" value="PTS_IIB"/>
    <property type="match status" value="1"/>
</dbReference>
<protein>
    <submittedName>
        <fullName evidence="9">PTS system cellobiose-specific IIB component</fullName>
    </submittedName>
</protein>
<name>A0ABS2L2P2_9MICO</name>
<keyword evidence="4" id="KW-0808">Transferase</keyword>
<feature type="modified residue" description="Phosphocysteine; by EIIA" evidence="7">
    <location>
        <position position="8"/>
    </location>
</feature>
<evidence type="ECO:0000313" key="10">
    <source>
        <dbReference type="Proteomes" id="UP000776164"/>
    </source>
</evidence>
<reference evidence="9 10" key="1">
    <citation type="submission" date="2021-01" db="EMBL/GenBank/DDBJ databases">
        <title>Sequencing the genomes of 1000 actinobacteria strains.</title>
        <authorList>
            <person name="Klenk H.-P."/>
        </authorList>
    </citation>
    <scope>NUCLEOTIDE SEQUENCE [LARGE SCALE GENOMIC DNA]</scope>
    <source>
        <strain evidence="9 10">DSM 13057</strain>
    </source>
</reference>
<keyword evidence="2" id="KW-0597">Phosphoprotein</keyword>
<dbReference type="InterPro" id="IPR036095">
    <property type="entry name" value="PTS_EIIB-like_sf"/>
</dbReference>
<feature type="domain" description="PTS EIIB type-3" evidence="8">
    <location>
        <begin position="1"/>
        <end position="106"/>
    </location>
</feature>
<dbReference type="PROSITE" id="PS51100">
    <property type="entry name" value="PTS_EIIB_TYPE_3"/>
    <property type="match status" value="1"/>
</dbReference>
<dbReference type="EMBL" id="JAFBBU010000001">
    <property type="protein sequence ID" value="MBM7471355.1"/>
    <property type="molecule type" value="Genomic_DNA"/>
</dbReference>